<gene>
    <name evidence="1" type="ORF">ERS852494_04482</name>
</gene>
<accession>A0A174UUL8</accession>
<evidence type="ECO:0000313" key="1">
    <source>
        <dbReference type="EMBL" id="CUQ26143.1"/>
    </source>
</evidence>
<protein>
    <submittedName>
        <fullName evidence="1">Uncharacterized protein</fullName>
    </submittedName>
</protein>
<sequence length="32" mass="3831">MFHIANSDYMVNLHNRVIHYYNTNCYSIPNSV</sequence>
<organism evidence="1 2">
    <name type="scientific">Bacteroides caccae</name>
    <dbReference type="NCBI Taxonomy" id="47678"/>
    <lineage>
        <taxon>Bacteria</taxon>
        <taxon>Pseudomonadati</taxon>
        <taxon>Bacteroidota</taxon>
        <taxon>Bacteroidia</taxon>
        <taxon>Bacteroidales</taxon>
        <taxon>Bacteroidaceae</taxon>
        <taxon>Bacteroides</taxon>
    </lineage>
</organism>
<dbReference type="Proteomes" id="UP000095657">
    <property type="component" value="Unassembled WGS sequence"/>
</dbReference>
<proteinExistence type="predicted"/>
<dbReference type="AlphaFoldDB" id="A0A174UUL8"/>
<evidence type="ECO:0000313" key="2">
    <source>
        <dbReference type="Proteomes" id="UP000095657"/>
    </source>
</evidence>
<name>A0A174UUL8_9BACE</name>
<reference evidence="1 2" key="1">
    <citation type="submission" date="2015-09" db="EMBL/GenBank/DDBJ databases">
        <authorList>
            <consortium name="Pathogen Informatics"/>
        </authorList>
    </citation>
    <scope>NUCLEOTIDE SEQUENCE [LARGE SCALE GENOMIC DNA]</scope>
    <source>
        <strain evidence="1 2">2789STDY5834880</strain>
    </source>
</reference>
<dbReference type="EMBL" id="CZAI01000024">
    <property type="protein sequence ID" value="CUQ26143.1"/>
    <property type="molecule type" value="Genomic_DNA"/>
</dbReference>